<dbReference type="GO" id="GO:0008233">
    <property type="term" value="F:peptidase activity"/>
    <property type="evidence" value="ECO:0007669"/>
    <property type="project" value="UniProtKB-KW"/>
</dbReference>
<dbReference type="NCBIfam" id="TIGR03698">
    <property type="entry name" value="clan_AA_DTGF"/>
    <property type="match status" value="1"/>
</dbReference>
<proteinExistence type="predicted"/>
<accession>A0A450WU02</accession>
<dbReference type="GO" id="GO:0006508">
    <property type="term" value="P:proteolysis"/>
    <property type="evidence" value="ECO:0007669"/>
    <property type="project" value="UniProtKB-KW"/>
</dbReference>
<dbReference type="AlphaFoldDB" id="A0A450WU02"/>
<organism evidence="1">
    <name type="scientific">Candidatus Kentrum sp. LFY</name>
    <dbReference type="NCBI Taxonomy" id="2126342"/>
    <lineage>
        <taxon>Bacteria</taxon>
        <taxon>Pseudomonadati</taxon>
        <taxon>Pseudomonadota</taxon>
        <taxon>Gammaproteobacteria</taxon>
        <taxon>Candidatus Kentrum</taxon>
    </lineage>
</organism>
<keyword evidence="1" id="KW-0645">Protease</keyword>
<name>A0A450WU02_9GAMM</name>
<dbReference type="EMBL" id="CAADFN010000074">
    <property type="protein sequence ID" value="VFK20517.1"/>
    <property type="molecule type" value="Genomic_DNA"/>
</dbReference>
<dbReference type="InterPro" id="IPR022274">
    <property type="entry name" value="Peptidase_asp_AF0612"/>
</dbReference>
<sequence length="161" mass="17628">MGLINARIELSNPRDKNIKTLDVTSLVDTGALHLCVPEHIARALELEELYKREVITADGKRHLVPYMGPVTVTFENRGCFAGAMVFGDQVLLGAIPMEDMDVLVSPSRQRLMVNPESPDIAVSIAKSIIPTQGCREMMISGDVPIGVRPSPQSCPYPTAWK</sequence>
<reference evidence="1" key="1">
    <citation type="submission" date="2019-02" db="EMBL/GenBank/DDBJ databases">
        <authorList>
            <person name="Gruber-Vodicka R. H."/>
            <person name="Seah K. B. B."/>
        </authorList>
    </citation>
    <scope>NUCLEOTIDE SEQUENCE</scope>
    <source>
        <strain evidence="1">BECK_BY7</strain>
    </source>
</reference>
<evidence type="ECO:0000313" key="1">
    <source>
        <dbReference type="EMBL" id="VFK20517.1"/>
    </source>
</evidence>
<protein>
    <submittedName>
        <fullName evidence="1">Clan AA aspartic protease, AF_0612 family</fullName>
    </submittedName>
</protein>
<keyword evidence="1" id="KW-0378">Hydrolase</keyword>
<gene>
    <name evidence="1" type="ORF">BECKLFY1418C_GA0070996_10747</name>
</gene>